<proteinExistence type="predicted"/>
<evidence type="ECO:0000256" key="1">
    <source>
        <dbReference type="ARBA" id="ARBA00022729"/>
    </source>
</evidence>
<evidence type="ECO:0000313" key="2">
    <source>
        <dbReference type="EMBL" id="GAL21537.1"/>
    </source>
</evidence>
<reference evidence="2 3" key="1">
    <citation type="submission" date="2014-09" db="EMBL/GenBank/DDBJ databases">
        <title>Vibrio maritimus JCM 19235. (C45) whole genome shotgun sequence.</title>
        <authorList>
            <person name="Sawabe T."/>
            <person name="Meirelles P."/>
            <person name="Nakanishi M."/>
            <person name="Sayaka M."/>
            <person name="Hattori M."/>
            <person name="Ohkuma M."/>
        </authorList>
    </citation>
    <scope>NUCLEOTIDE SEQUENCE [LARGE SCALE GENOMIC DNA]</scope>
    <source>
        <strain evidence="3">JCM19235</strain>
    </source>
</reference>
<protein>
    <submittedName>
        <fullName evidence="2">Uncharacterized protein</fullName>
    </submittedName>
</protein>
<dbReference type="Proteomes" id="UP000029228">
    <property type="component" value="Unassembled WGS sequence"/>
</dbReference>
<name>A0A090SQ92_9VIBR</name>
<dbReference type="GO" id="GO:0042597">
    <property type="term" value="C:periplasmic space"/>
    <property type="evidence" value="ECO:0007669"/>
    <property type="project" value="InterPro"/>
</dbReference>
<evidence type="ECO:0000313" key="3">
    <source>
        <dbReference type="Proteomes" id="UP000029228"/>
    </source>
</evidence>
<dbReference type="InterPro" id="IPR008939">
    <property type="entry name" value="Lytic_TGlycosylase_superhlx_U"/>
</dbReference>
<dbReference type="SUPFAM" id="SSF48435">
    <property type="entry name" value="Bacterial muramidases"/>
    <property type="match status" value="1"/>
</dbReference>
<dbReference type="GO" id="GO:0004553">
    <property type="term" value="F:hydrolase activity, hydrolyzing O-glycosyl compounds"/>
    <property type="evidence" value="ECO:0007669"/>
    <property type="project" value="InterPro"/>
</dbReference>
<dbReference type="Gene3D" id="1.25.20.10">
    <property type="entry name" value="Bacterial muramidases"/>
    <property type="match status" value="1"/>
</dbReference>
<dbReference type="EMBL" id="BBMR01000008">
    <property type="protein sequence ID" value="GAL21537.1"/>
    <property type="molecule type" value="Genomic_DNA"/>
</dbReference>
<keyword evidence="3" id="KW-1185">Reference proteome</keyword>
<comment type="caution">
    <text evidence="2">The sequence shown here is derived from an EMBL/GenBank/DDBJ whole genome shotgun (WGS) entry which is preliminary data.</text>
</comment>
<keyword evidence="1" id="KW-0732">Signal</keyword>
<dbReference type="STRING" id="990268.JCM19235_5019"/>
<accession>A0A090SQ92</accession>
<sequence length="63" mass="7278">MKDKSVSEVNQFIETHQAFPFSSRIRAPFIDQLAKQKRWDDLLAFQTTYPMGSAISVITIMRS</sequence>
<dbReference type="AlphaFoldDB" id="A0A090SQ92"/>
<gene>
    <name evidence="2" type="ORF">JCM19235_5019</name>
</gene>
<organism evidence="2 3">
    <name type="scientific">Vibrio maritimus</name>
    <dbReference type="NCBI Taxonomy" id="990268"/>
    <lineage>
        <taxon>Bacteria</taxon>
        <taxon>Pseudomonadati</taxon>
        <taxon>Pseudomonadota</taxon>
        <taxon>Gammaproteobacteria</taxon>
        <taxon>Vibrionales</taxon>
        <taxon>Vibrionaceae</taxon>
        <taxon>Vibrio</taxon>
    </lineage>
</organism>